<comment type="caution">
    <text evidence="2">The sequence shown here is derived from an EMBL/GenBank/DDBJ whole genome shotgun (WGS) entry which is preliminary data.</text>
</comment>
<accession>A0A4Z2HHM6</accession>
<name>A0A4Z2HHM6_9TELE</name>
<protein>
    <submittedName>
        <fullName evidence="2">Uncharacterized protein</fullName>
    </submittedName>
</protein>
<dbReference type="Proteomes" id="UP000314294">
    <property type="component" value="Unassembled WGS sequence"/>
</dbReference>
<feature type="compositionally biased region" description="Acidic residues" evidence="1">
    <location>
        <begin position="63"/>
        <end position="86"/>
    </location>
</feature>
<feature type="region of interest" description="Disordered" evidence="1">
    <location>
        <begin position="45"/>
        <end position="94"/>
    </location>
</feature>
<gene>
    <name evidence="2" type="ORF">EYF80_024720</name>
</gene>
<dbReference type="AlphaFoldDB" id="A0A4Z2HHM6"/>
<sequence length="94" mass="11043">MRRRGHFSCRSTCCTYRQELQHFHNHVQLPFSHVIAHSERFFSDTLKSTNAGKERNSLKNGGWEEEEEEEEEEEGEEEEEEEEEGGGDLLMDPN</sequence>
<evidence type="ECO:0000313" key="2">
    <source>
        <dbReference type="EMBL" id="TNN65111.1"/>
    </source>
</evidence>
<dbReference type="EMBL" id="SRLO01000241">
    <property type="protein sequence ID" value="TNN65111.1"/>
    <property type="molecule type" value="Genomic_DNA"/>
</dbReference>
<organism evidence="2 3">
    <name type="scientific">Liparis tanakae</name>
    <name type="common">Tanaka's snailfish</name>
    <dbReference type="NCBI Taxonomy" id="230148"/>
    <lineage>
        <taxon>Eukaryota</taxon>
        <taxon>Metazoa</taxon>
        <taxon>Chordata</taxon>
        <taxon>Craniata</taxon>
        <taxon>Vertebrata</taxon>
        <taxon>Euteleostomi</taxon>
        <taxon>Actinopterygii</taxon>
        <taxon>Neopterygii</taxon>
        <taxon>Teleostei</taxon>
        <taxon>Neoteleostei</taxon>
        <taxon>Acanthomorphata</taxon>
        <taxon>Eupercaria</taxon>
        <taxon>Perciformes</taxon>
        <taxon>Cottioidei</taxon>
        <taxon>Cottales</taxon>
        <taxon>Liparidae</taxon>
        <taxon>Liparis</taxon>
    </lineage>
</organism>
<evidence type="ECO:0000256" key="1">
    <source>
        <dbReference type="SAM" id="MobiDB-lite"/>
    </source>
</evidence>
<proteinExistence type="predicted"/>
<reference evidence="2 3" key="1">
    <citation type="submission" date="2019-03" db="EMBL/GenBank/DDBJ databases">
        <title>First draft genome of Liparis tanakae, snailfish: a comprehensive survey of snailfish specific genes.</title>
        <authorList>
            <person name="Kim W."/>
            <person name="Song I."/>
            <person name="Jeong J.-H."/>
            <person name="Kim D."/>
            <person name="Kim S."/>
            <person name="Ryu S."/>
            <person name="Song J.Y."/>
            <person name="Lee S.K."/>
        </authorList>
    </citation>
    <scope>NUCLEOTIDE SEQUENCE [LARGE SCALE GENOMIC DNA]</scope>
    <source>
        <tissue evidence="2">Muscle</tissue>
    </source>
</reference>
<keyword evidence="3" id="KW-1185">Reference proteome</keyword>
<evidence type="ECO:0000313" key="3">
    <source>
        <dbReference type="Proteomes" id="UP000314294"/>
    </source>
</evidence>